<keyword evidence="8" id="KW-0902">Two-component regulatory system</keyword>
<evidence type="ECO:0000259" key="11">
    <source>
        <dbReference type="Pfam" id="PF07730"/>
    </source>
</evidence>
<gene>
    <name evidence="12" type="ORF">ACFP2T_10375</name>
</gene>
<dbReference type="Pfam" id="PF07730">
    <property type="entry name" value="HisKA_3"/>
    <property type="match status" value="1"/>
</dbReference>
<keyword evidence="6 12" id="KW-0418">Kinase</keyword>
<organism evidence="12 13">
    <name type="scientific">Plantactinospora solaniradicis</name>
    <dbReference type="NCBI Taxonomy" id="1723736"/>
    <lineage>
        <taxon>Bacteria</taxon>
        <taxon>Bacillati</taxon>
        <taxon>Actinomycetota</taxon>
        <taxon>Actinomycetes</taxon>
        <taxon>Micromonosporales</taxon>
        <taxon>Micromonosporaceae</taxon>
        <taxon>Plantactinospora</taxon>
    </lineage>
</organism>
<dbReference type="Gene3D" id="1.20.5.1930">
    <property type="match status" value="1"/>
</dbReference>
<feature type="transmembrane region" description="Helical" evidence="9">
    <location>
        <begin position="136"/>
        <end position="155"/>
    </location>
</feature>
<evidence type="ECO:0000256" key="1">
    <source>
        <dbReference type="ARBA" id="ARBA00000085"/>
    </source>
</evidence>
<dbReference type="Proteomes" id="UP001596203">
    <property type="component" value="Unassembled WGS sequence"/>
</dbReference>
<dbReference type="InterPro" id="IPR036890">
    <property type="entry name" value="HATPase_C_sf"/>
</dbReference>
<evidence type="ECO:0000256" key="3">
    <source>
        <dbReference type="ARBA" id="ARBA00022553"/>
    </source>
</evidence>
<dbReference type="EMBL" id="JBHSPR010000008">
    <property type="protein sequence ID" value="MFC6016606.1"/>
    <property type="molecule type" value="Genomic_DNA"/>
</dbReference>
<protein>
    <recommendedName>
        <fullName evidence="2">histidine kinase</fullName>
        <ecNumber evidence="2">2.7.13.3</ecNumber>
    </recommendedName>
</protein>
<evidence type="ECO:0000313" key="12">
    <source>
        <dbReference type="EMBL" id="MFC6016606.1"/>
    </source>
</evidence>
<sequence>MSMGGAGRPVTTVLTVLRDLREDLWTAAANPLPRAWPRWLARLPHLLVVVSAAVTFDLTARYFHGPVGFGSIIAGIQAAALVLAMFRPVPAWWAGTTAMVVGTLVMGAPFPWGYSAIVAQAGVLFLLALRVRPRAVVEALVITVLAGLVCTGFDLHRLGQVGLLQWIGTGLGRAILIFAVAAGFGAMVRARRVARSQLLAQEEVTAEERSRRTALEERGRIARELHDVVAHHLSVISIQAQVAPHLVDDPPEELKENLAGIRQNAREALTELRRVLGVLRLEDTRSEEARHAPQPTLDRLDELVGNVRAAGVTVTTETTGEPRPLAPGVELSAFRLVQEALSNAIRHAPGATARVLIGYDPTSLTIRISNTAPARPAAPSPGAGHGLLGMRERVAMLGGILASGPTPDGGYDVIATLPAPTLRQSADHAEDTV</sequence>
<evidence type="ECO:0000256" key="2">
    <source>
        <dbReference type="ARBA" id="ARBA00012438"/>
    </source>
</evidence>
<name>A0ABW1K5Z3_9ACTN</name>
<dbReference type="InterPro" id="IPR011712">
    <property type="entry name" value="Sig_transdc_His_kin_sub3_dim/P"/>
</dbReference>
<evidence type="ECO:0000259" key="10">
    <source>
        <dbReference type="Pfam" id="PF02518"/>
    </source>
</evidence>
<dbReference type="Gene3D" id="3.30.565.10">
    <property type="entry name" value="Histidine kinase-like ATPase, C-terminal domain"/>
    <property type="match status" value="1"/>
</dbReference>
<feature type="domain" description="Signal transduction histidine kinase subgroup 3 dimerisation and phosphoacceptor" evidence="11">
    <location>
        <begin position="217"/>
        <end position="282"/>
    </location>
</feature>
<dbReference type="InterPro" id="IPR050482">
    <property type="entry name" value="Sensor_HK_TwoCompSys"/>
</dbReference>
<evidence type="ECO:0000256" key="8">
    <source>
        <dbReference type="ARBA" id="ARBA00023012"/>
    </source>
</evidence>
<keyword evidence="3" id="KW-0597">Phosphoprotein</keyword>
<evidence type="ECO:0000256" key="4">
    <source>
        <dbReference type="ARBA" id="ARBA00022679"/>
    </source>
</evidence>
<feature type="transmembrane region" description="Helical" evidence="9">
    <location>
        <begin position="67"/>
        <end position="89"/>
    </location>
</feature>
<dbReference type="Pfam" id="PF02518">
    <property type="entry name" value="HATPase_c"/>
    <property type="match status" value="1"/>
</dbReference>
<dbReference type="CDD" id="cd16917">
    <property type="entry name" value="HATPase_UhpB-NarQ-NarX-like"/>
    <property type="match status" value="1"/>
</dbReference>
<dbReference type="EC" id="2.7.13.3" evidence="2"/>
<feature type="transmembrane region" description="Helical" evidence="9">
    <location>
        <begin position="167"/>
        <end position="188"/>
    </location>
</feature>
<dbReference type="PANTHER" id="PTHR24421:SF10">
    <property type="entry name" value="NITRATE_NITRITE SENSOR PROTEIN NARQ"/>
    <property type="match status" value="1"/>
</dbReference>
<keyword evidence="7" id="KW-0067">ATP-binding</keyword>
<keyword evidence="4" id="KW-0808">Transferase</keyword>
<evidence type="ECO:0000313" key="13">
    <source>
        <dbReference type="Proteomes" id="UP001596203"/>
    </source>
</evidence>
<dbReference type="RefSeq" id="WP_377420159.1">
    <property type="nucleotide sequence ID" value="NZ_JBHSPR010000008.1"/>
</dbReference>
<dbReference type="InterPro" id="IPR003594">
    <property type="entry name" value="HATPase_dom"/>
</dbReference>
<keyword evidence="9" id="KW-1133">Transmembrane helix</keyword>
<dbReference type="GO" id="GO:0016301">
    <property type="term" value="F:kinase activity"/>
    <property type="evidence" value="ECO:0007669"/>
    <property type="project" value="UniProtKB-KW"/>
</dbReference>
<keyword evidence="9" id="KW-0472">Membrane</keyword>
<feature type="transmembrane region" description="Helical" evidence="9">
    <location>
        <begin position="109"/>
        <end position="129"/>
    </location>
</feature>
<evidence type="ECO:0000256" key="7">
    <source>
        <dbReference type="ARBA" id="ARBA00022840"/>
    </source>
</evidence>
<accession>A0ABW1K5Z3</accession>
<evidence type="ECO:0000256" key="6">
    <source>
        <dbReference type="ARBA" id="ARBA00022777"/>
    </source>
</evidence>
<dbReference type="SUPFAM" id="SSF55874">
    <property type="entry name" value="ATPase domain of HSP90 chaperone/DNA topoisomerase II/histidine kinase"/>
    <property type="match status" value="1"/>
</dbReference>
<feature type="domain" description="Histidine kinase/HSP90-like ATPase" evidence="10">
    <location>
        <begin position="329"/>
        <end position="420"/>
    </location>
</feature>
<evidence type="ECO:0000256" key="9">
    <source>
        <dbReference type="SAM" id="Phobius"/>
    </source>
</evidence>
<keyword evidence="9" id="KW-0812">Transmembrane</keyword>
<evidence type="ECO:0000256" key="5">
    <source>
        <dbReference type="ARBA" id="ARBA00022741"/>
    </source>
</evidence>
<keyword evidence="13" id="KW-1185">Reference proteome</keyword>
<reference evidence="13" key="1">
    <citation type="journal article" date="2019" name="Int. J. Syst. Evol. Microbiol.">
        <title>The Global Catalogue of Microorganisms (GCM) 10K type strain sequencing project: providing services to taxonomists for standard genome sequencing and annotation.</title>
        <authorList>
            <consortium name="The Broad Institute Genomics Platform"/>
            <consortium name="The Broad Institute Genome Sequencing Center for Infectious Disease"/>
            <person name="Wu L."/>
            <person name="Ma J."/>
        </authorList>
    </citation>
    <scope>NUCLEOTIDE SEQUENCE [LARGE SCALE GENOMIC DNA]</scope>
    <source>
        <strain evidence="13">ZS-35-S2</strain>
    </source>
</reference>
<comment type="caution">
    <text evidence="12">The sequence shown here is derived from an EMBL/GenBank/DDBJ whole genome shotgun (WGS) entry which is preliminary data.</text>
</comment>
<comment type="catalytic activity">
    <reaction evidence="1">
        <text>ATP + protein L-histidine = ADP + protein N-phospho-L-histidine.</text>
        <dbReference type="EC" id="2.7.13.3"/>
    </reaction>
</comment>
<keyword evidence="5" id="KW-0547">Nucleotide-binding</keyword>
<proteinExistence type="predicted"/>
<dbReference type="PANTHER" id="PTHR24421">
    <property type="entry name" value="NITRATE/NITRITE SENSOR PROTEIN NARX-RELATED"/>
    <property type="match status" value="1"/>
</dbReference>